<sequence length="361" mass="39619">MEQMGVAHETDHGPQELLHSNKEVVYHFQPNCTAQSGGNVVAPSITGSTITNLNFIITSTGQGSIFSSKEASNHDTAEISDDLKPQSDLNACHLTAGCCKILEIGIHSSEIRELDLGNNNITDDGILLLSDTLKNSKLEKLRLKSCNLTECSARVWASVISSDANQLKELDLSHNDLMDIGVKELSEGLGSPHCKLEILMLAGCSVTEEGCTFLASALTLSRLKELDLSYNHPGPLGLQLLSALKEDPRCSLHELSVEQCGESRIQPGPMKCKNDSSWGLFCTKERYQICPAHMKIDLTILPSYNSNSNKVGVYLDWSAGRLTFFRISCGAMTLIHNFYTTFTEPVYPGFWLGWVDSTVYL</sequence>
<dbReference type="EMBL" id="CM043803">
    <property type="protein sequence ID" value="KAI4807867.1"/>
    <property type="molecule type" value="Genomic_DNA"/>
</dbReference>
<evidence type="ECO:0000313" key="1">
    <source>
        <dbReference type="EMBL" id="KAI4807867.1"/>
    </source>
</evidence>
<reference evidence="1" key="1">
    <citation type="submission" date="2022-05" db="EMBL/GenBank/DDBJ databases">
        <title>Chromosome-level genome of Chaenocephalus aceratus.</title>
        <authorList>
            <person name="Park H."/>
        </authorList>
    </citation>
    <scope>NUCLEOTIDE SEQUENCE</scope>
    <source>
        <strain evidence="1">KU_202001</strain>
    </source>
</reference>
<name>A0ACB9W4C7_CHAAC</name>
<dbReference type="Proteomes" id="UP001057452">
    <property type="component" value="Chromosome 19"/>
</dbReference>
<keyword evidence="2" id="KW-1185">Reference proteome</keyword>
<proteinExistence type="predicted"/>
<protein>
    <submittedName>
        <fullName evidence="1">Uncharacterized protein</fullName>
    </submittedName>
</protein>
<comment type="caution">
    <text evidence="1">The sequence shown here is derived from an EMBL/GenBank/DDBJ whole genome shotgun (WGS) entry which is preliminary data.</text>
</comment>
<organism evidence="1 2">
    <name type="scientific">Chaenocephalus aceratus</name>
    <name type="common">Blackfin icefish</name>
    <name type="synonym">Chaenichthys aceratus</name>
    <dbReference type="NCBI Taxonomy" id="36190"/>
    <lineage>
        <taxon>Eukaryota</taxon>
        <taxon>Metazoa</taxon>
        <taxon>Chordata</taxon>
        <taxon>Craniata</taxon>
        <taxon>Vertebrata</taxon>
        <taxon>Euteleostomi</taxon>
        <taxon>Actinopterygii</taxon>
        <taxon>Neopterygii</taxon>
        <taxon>Teleostei</taxon>
        <taxon>Neoteleostei</taxon>
        <taxon>Acanthomorphata</taxon>
        <taxon>Eupercaria</taxon>
        <taxon>Perciformes</taxon>
        <taxon>Notothenioidei</taxon>
        <taxon>Channichthyidae</taxon>
        <taxon>Chaenocephalus</taxon>
    </lineage>
</organism>
<gene>
    <name evidence="1" type="ORF">KUCAC02_027642</name>
</gene>
<accession>A0ACB9W4C7</accession>
<evidence type="ECO:0000313" key="2">
    <source>
        <dbReference type="Proteomes" id="UP001057452"/>
    </source>
</evidence>